<evidence type="ECO:0000256" key="4">
    <source>
        <dbReference type="ARBA" id="ARBA00022953"/>
    </source>
</evidence>
<evidence type="ECO:0000259" key="5">
    <source>
        <dbReference type="Pfam" id="PF00680"/>
    </source>
</evidence>
<dbReference type="GO" id="GO:0003968">
    <property type="term" value="F:RNA-directed RNA polymerase activity"/>
    <property type="evidence" value="ECO:0007669"/>
    <property type="project" value="UniProtKB-KW"/>
</dbReference>
<keyword evidence="2" id="KW-0808">Transferase</keyword>
<dbReference type="GO" id="GO:0006351">
    <property type="term" value="P:DNA-templated transcription"/>
    <property type="evidence" value="ECO:0007669"/>
    <property type="project" value="InterPro"/>
</dbReference>
<gene>
    <name evidence="6" type="primary">RdRp</name>
</gene>
<keyword evidence="1 6" id="KW-0696">RNA-directed RNA polymerase</keyword>
<name>A0A6J4CWC0_9VIRU</name>
<accession>A0A6J4CWC0</accession>
<dbReference type="InterPro" id="IPR043502">
    <property type="entry name" value="DNA/RNA_pol_sf"/>
</dbReference>
<proteinExistence type="predicted"/>
<feature type="domain" description="RNA-directed RNA polymerase C-terminal" evidence="5">
    <location>
        <begin position="192"/>
        <end position="435"/>
    </location>
</feature>
<organism evidence="6">
    <name type="scientific">Lichen partiti-like RNA virus sp</name>
    <dbReference type="NCBI Taxonomy" id="2726938"/>
    <lineage>
        <taxon>Viruses</taxon>
        <taxon>Riboviria</taxon>
        <taxon>Orthornavirae</taxon>
        <taxon>Pisuviricota</taxon>
        <taxon>Duplopiviricetes</taxon>
        <taxon>Durnavirales</taxon>
        <taxon>Partitiviridae</taxon>
    </lineage>
</organism>
<keyword evidence="3" id="KW-0548">Nucleotidyltransferase</keyword>
<evidence type="ECO:0000256" key="2">
    <source>
        <dbReference type="ARBA" id="ARBA00022679"/>
    </source>
</evidence>
<evidence type="ECO:0000256" key="3">
    <source>
        <dbReference type="ARBA" id="ARBA00022695"/>
    </source>
</evidence>
<protein>
    <submittedName>
        <fullName evidence="6">Putative RNA-dependent RNA polymerase</fullName>
    </submittedName>
</protein>
<evidence type="ECO:0000313" key="6">
    <source>
        <dbReference type="EMBL" id="BCD56388.1"/>
    </source>
</evidence>
<dbReference type="InterPro" id="IPR001205">
    <property type="entry name" value="RNA-dir_pol_C"/>
</dbReference>
<dbReference type="SUPFAM" id="SSF56672">
    <property type="entry name" value="DNA/RNA polymerases"/>
    <property type="match status" value="1"/>
</dbReference>
<dbReference type="Pfam" id="PF00680">
    <property type="entry name" value="RdRP_1"/>
    <property type="match status" value="1"/>
</dbReference>
<reference evidence="6" key="1">
    <citation type="submission" date="2020-03" db="EMBL/GenBank/DDBJ databases">
        <title>Diverged and active partitiviruses in Lichen.</title>
        <authorList>
            <person name="Urayama S."/>
            <person name="Takaki Y."/>
            <person name="Nunoura T."/>
        </authorList>
    </citation>
    <scope>NUCLEOTIDE SEQUENCE</scope>
    <source>
        <strain evidence="6">2019Feb-04-02</strain>
    </source>
</reference>
<sequence length="580" mass="67390">MQNNIRTLITDSEYAPNLKRDSFENNSYKGTVFHALKQFLTSDELNQVVNGYRRSPWTEEAFYRNFDKTDVPEHLVIKDEHYYKALDQMNKHFSPINALKPVHYADLRLYPWRLSTNIGAPYNVQPRWIDHVKSKYRLGLTTDIKLTKHNLYNEFFVNNRYLYHLIKDGKTVSGHGIDLKYWNTAFARLHLVTKDEPDKVRLVFGAPTLLLQTEMAFIWPIQISLLNRGTLSPMLWGFETLKGGWHKLYTWFSTNHPRLRTFFTFDWSSFDLLARHTVIDDIHNAWRSWFNFDDGYWPTRLYPHSKPEPTRLENLWNWMTNAIKATPLLLPDGRLVRFLHSGIFSGYLQTQLLDSCYNMVVILTILSRMGFNIEKVVLKVQGDDSIGGLLESIPECYYPSFLEQFAFYGKLYFGSKLNLKKSELLKTLENAEVLKYRNHGGIPYRPELDLLAALYHPERNQTLPILMARAIGIAYANCGAHHRVYAICEDIYLHLQSLGYSPDPKGLPGSVLFELDDHLSPKPADTTGFTPIDNSVDATLPYAIDRFPSFFDTMKMMTNIERTGINDHHWLSSHFIGTPL</sequence>
<dbReference type="EMBL" id="LC533399">
    <property type="protein sequence ID" value="BCD56388.1"/>
    <property type="molecule type" value="Genomic_RNA"/>
</dbReference>
<dbReference type="GO" id="GO:0003723">
    <property type="term" value="F:RNA binding"/>
    <property type="evidence" value="ECO:0007669"/>
    <property type="project" value="InterPro"/>
</dbReference>
<evidence type="ECO:0000256" key="1">
    <source>
        <dbReference type="ARBA" id="ARBA00022484"/>
    </source>
</evidence>
<keyword evidence="4" id="KW-0693">Viral RNA replication</keyword>